<accession>A0A430FIZ3</accession>
<gene>
    <name evidence="1" type="ORF">D2E25_1400</name>
</gene>
<protein>
    <submittedName>
        <fullName evidence="1">Uncharacterized protein</fullName>
    </submittedName>
</protein>
<comment type="caution">
    <text evidence="1">The sequence shown here is derived from an EMBL/GenBank/DDBJ whole genome shotgun (WGS) entry which is preliminary data.</text>
</comment>
<dbReference type="EMBL" id="QXGL01000004">
    <property type="protein sequence ID" value="RSX52829.1"/>
    <property type="molecule type" value="Genomic_DNA"/>
</dbReference>
<sequence length="212" mass="22412">MAKSSMAKNQSVPPTHGTVSHGKLIVVIVAAALVVVLAFASAFAWPGWALNKTDDAVSTQQTTSEPTKPTIQATKLPDAASELLKAMPDSVLNYARTKAKGTEAWSSASPLEEYTVTYSTGTKAKDVTLIVAQWSDADAAKKQYDALTGALSGKDISSGNVKVSGKTTGSYVVKTDADNAKKAVAVWQNDTVVFQVTGAKDAVRRFYPQFPL</sequence>
<reference evidence="1 2" key="1">
    <citation type="submission" date="2018-09" db="EMBL/GenBank/DDBJ databases">
        <title>Characterization of the phylogenetic diversity of five novel species belonging to the genus Bifidobacterium.</title>
        <authorList>
            <person name="Lugli G.A."/>
            <person name="Duranti S."/>
            <person name="Milani C."/>
        </authorList>
    </citation>
    <scope>NUCLEOTIDE SEQUENCE [LARGE SCALE GENOMIC DNA]</scope>
    <source>
        <strain evidence="1 2">2034B</strain>
    </source>
</reference>
<keyword evidence="2" id="KW-1185">Reference proteome</keyword>
<evidence type="ECO:0000313" key="1">
    <source>
        <dbReference type="EMBL" id="RSX52829.1"/>
    </source>
</evidence>
<dbReference type="AlphaFoldDB" id="A0A430FIZ3"/>
<organism evidence="1 2">
    <name type="scientific">Bifidobacterium goeldii</name>
    <dbReference type="NCBI Taxonomy" id="2306975"/>
    <lineage>
        <taxon>Bacteria</taxon>
        <taxon>Bacillati</taxon>
        <taxon>Actinomycetota</taxon>
        <taxon>Actinomycetes</taxon>
        <taxon>Bifidobacteriales</taxon>
        <taxon>Bifidobacteriaceae</taxon>
        <taxon>Bifidobacterium</taxon>
    </lineage>
</organism>
<evidence type="ECO:0000313" key="2">
    <source>
        <dbReference type="Proteomes" id="UP000287533"/>
    </source>
</evidence>
<proteinExistence type="predicted"/>
<name>A0A430FIZ3_9BIFI</name>
<dbReference type="Proteomes" id="UP000287533">
    <property type="component" value="Unassembled WGS sequence"/>
</dbReference>